<proteinExistence type="predicted"/>
<evidence type="ECO:0000313" key="2">
    <source>
        <dbReference type="EnsemblPlants" id="ONIVA07G21780.1"/>
    </source>
</evidence>
<feature type="compositionally biased region" description="Pro residues" evidence="1">
    <location>
        <begin position="73"/>
        <end position="82"/>
    </location>
</feature>
<reference evidence="2" key="1">
    <citation type="submission" date="2015-04" db="UniProtKB">
        <authorList>
            <consortium name="EnsemblPlants"/>
        </authorList>
    </citation>
    <scope>IDENTIFICATION</scope>
    <source>
        <strain evidence="2">SL10</strain>
    </source>
</reference>
<protein>
    <submittedName>
        <fullName evidence="2">Uncharacterized protein</fullName>
    </submittedName>
</protein>
<accession>A0A0E0I414</accession>
<dbReference type="Proteomes" id="UP000006591">
    <property type="component" value="Chromosome 7"/>
</dbReference>
<dbReference type="HOGENOM" id="CLU_1211466_0_0_1"/>
<evidence type="ECO:0000256" key="1">
    <source>
        <dbReference type="SAM" id="MobiDB-lite"/>
    </source>
</evidence>
<keyword evidence="3" id="KW-1185">Reference proteome</keyword>
<dbReference type="EnsemblPlants" id="ONIVA07G21780.1">
    <property type="protein sequence ID" value="ONIVA07G21780.1"/>
    <property type="gene ID" value="ONIVA07G21780"/>
</dbReference>
<sequence>MATARLGSADGGAAAATPEMESWLPYRIVPVHAVAFDDYWAMIQHSSAASPRVALASGGSRAKNPSLLRLLSLPPPTSPPLEPAGGEAGSGQGRRRRGLLLFVASPSSARRTKTTKLPTGVVCGGYGGEVGRRRRIRSPYGRIRPFLAWICAAAARRHAVVVAADGKAARRWPAAARPARHGCIGGGRLQLGMETARQRRARAADGCGSEFLGWIEAAARQWGKLRVPK</sequence>
<evidence type="ECO:0000313" key="3">
    <source>
        <dbReference type="Proteomes" id="UP000006591"/>
    </source>
</evidence>
<reference evidence="2" key="2">
    <citation type="submission" date="2018-04" db="EMBL/GenBank/DDBJ databases">
        <title>OnivRS2 (Oryza nivara Reference Sequence Version 2).</title>
        <authorList>
            <person name="Zhang J."/>
            <person name="Kudrna D."/>
            <person name="Lee S."/>
            <person name="Talag J."/>
            <person name="Rajasekar S."/>
            <person name="Welchert J."/>
            <person name="Hsing Y.-I."/>
            <person name="Wing R.A."/>
        </authorList>
    </citation>
    <scope>NUCLEOTIDE SEQUENCE [LARGE SCALE GENOMIC DNA]</scope>
    <source>
        <strain evidence="2">SL10</strain>
    </source>
</reference>
<organism evidence="2">
    <name type="scientific">Oryza nivara</name>
    <name type="common">Indian wild rice</name>
    <name type="synonym">Oryza sativa f. spontanea</name>
    <dbReference type="NCBI Taxonomy" id="4536"/>
    <lineage>
        <taxon>Eukaryota</taxon>
        <taxon>Viridiplantae</taxon>
        <taxon>Streptophyta</taxon>
        <taxon>Embryophyta</taxon>
        <taxon>Tracheophyta</taxon>
        <taxon>Spermatophyta</taxon>
        <taxon>Magnoliopsida</taxon>
        <taxon>Liliopsida</taxon>
        <taxon>Poales</taxon>
        <taxon>Poaceae</taxon>
        <taxon>BOP clade</taxon>
        <taxon>Oryzoideae</taxon>
        <taxon>Oryzeae</taxon>
        <taxon>Oryzinae</taxon>
        <taxon>Oryza</taxon>
    </lineage>
</organism>
<feature type="region of interest" description="Disordered" evidence="1">
    <location>
        <begin position="71"/>
        <end position="93"/>
    </location>
</feature>
<name>A0A0E0I414_ORYNI</name>
<dbReference type="Gramene" id="ONIVA07G21780.1">
    <property type="protein sequence ID" value="ONIVA07G21780.1"/>
    <property type="gene ID" value="ONIVA07G21780"/>
</dbReference>
<dbReference type="AlphaFoldDB" id="A0A0E0I414"/>